<reference evidence="2 3" key="1">
    <citation type="journal article" date="2019" name="Int. J. Syst. Evol. Microbiol.">
        <title>The Global Catalogue of Microorganisms (GCM) 10K type strain sequencing project: providing services to taxonomists for standard genome sequencing and annotation.</title>
        <authorList>
            <consortium name="The Broad Institute Genomics Platform"/>
            <consortium name="The Broad Institute Genome Sequencing Center for Infectious Disease"/>
            <person name="Wu L."/>
            <person name="Ma J."/>
        </authorList>
    </citation>
    <scope>NUCLEOTIDE SEQUENCE [LARGE SCALE GENOMIC DNA]</scope>
    <source>
        <strain evidence="2 3">JCM 12398</strain>
    </source>
</reference>
<dbReference type="Proteomes" id="UP001501266">
    <property type="component" value="Unassembled WGS sequence"/>
</dbReference>
<dbReference type="EMBL" id="BAAAKK010000003">
    <property type="protein sequence ID" value="GAA1421834.1"/>
    <property type="molecule type" value="Genomic_DNA"/>
</dbReference>
<proteinExistence type="predicted"/>
<evidence type="ECO:0000259" key="1">
    <source>
        <dbReference type="PROSITE" id="PS50943"/>
    </source>
</evidence>
<keyword evidence="3" id="KW-1185">Reference proteome</keyword>
<dbReference type="PROSITE" id="PS50943">
    <property type="entry name" value="HTH_CROC1"/>
    <property type="match status" value="1"/>
</dbReference>
<protein>
    <recommendedName>
        <fullName evidence="1">HTH cro/C1-type domain-containing protein</fullName>
    </recommendedName>
</protein>
<name>A0ABN1YSV3_9MICO</name>
<sequence>MLCRMEVESRIGSTMAGLRRRADLSQPQLAALAGVPVSTVIGVELGAIEPPATLVARLAAAIASRLRERHE</sequence>
<dbReference type="InterPro" id="IPR010982">
    <property type="entry name" value="Lambda_DNA-bd_dom_sf"/>
</dbReference>
<dbReference type="Pfam" id="PF13560">
    <property type="entry name" value="HTH_31"/>
    <property type="match status" value="1"/>
</dbReference>
<accession>A0ABN1YSV3</accession>
<dbReference type="CDD" id="cd00093">
    <property type="entry name" value="HTH_XRE"/>
    <property type="match status" value="1"/>
</dbReference>
<evidence type="ECO:0000313" key="2">
    <source>
        <dbReference type="EMBL" id="GAA1421834.1"/>
    </source>
</evidence>
<feature type="domain" description="HTH cro/C1-type" evidence="1">
    <location>
        <begin position="15"/>
        <end position="69"/>
    </location>
</feature>
<dbReference type="SUPFAM" id="SSF47413">
    <property type="entry name" value="lambda repressor-like DNA-binding domains"/>
    <property type="match status" value="1"/>
</dbReference>
<dbReference type="Gene3D" id="1.10.260.40">
    <property type="entry name" value="lambda repressor-like DNA-binding domains"/>
    <property type="match status" value="1"/>
</dbReference>
<organism evidence="2 3">
    <name type="scientific">Agrococcus citreus</name>
    <dbReference type="NCBI Taxonomy" id="84643"/>
    <lineage>
        <taxon>Bacteria</taxon>
        <taxon>Bacillati</taxon>
        <taxon>Actinomycetota</taxon>
        <taxon>Actinomycetes</taxon>
        <taxon>Micrococcales</taxon>
        <taxon>Microbacteriaceae</taxon>
        <taxon>Agrococcus</taxon>
    </lineage>
</organism>
<comment type="caution">
    <text evidence="2">The sequence shown here is derived from an EMBL/GenBank/DDBJ whole genome shotgun (WGS) entry which is preliminary data.</text>
</comment>
<evidence type="ECO:0000313" key="3">
    <source>
        <dbReference type="Proteomes" id="UP001501266"/>
    </source>
</evidence>
<gene>
    <name evidence="2" type="ORF">GCM10009640_13540</name>
</gene>
<dbReference type="InterPro" id="IPR001387">
    <property type="entry name" value="Cro/C1-type_HTH"/>
</dbReference>
<dbReference type="SMART" id="SM00530">
    <property type="entry name" value="HTH_XRE"/>
    <property type="match status" value="1"/>
</dbReference>